<evidence type="ECO:0000256" key="1">
    <source>
        <dbReference type="SAM" id="Phobius"/>
    </source>
</evidence>
<gene>
    <name evidence="3" type="ORF">ILEXP_LOCUS55160</name>
</gene>
<keyword evidence="1" id="KW-0472">Membrane</keyword>
<evidence type="ECO:0000313" key="4">
    <source>
        <dbReference type="Proteomes" id="UP001642360"/>
    </source>
</evidence>
<dbReference type="EMBL" id="CAUOFW020009091">
    <property type="protein sequence ID" value="CAK9184812.1"/>
    <property type="molecule type" value="Genomic_DNA"/>
</dbReference>
<dbReference type="Proteomes" id="UP001642360">
    <property type="component" value="Unassembled WGS sequence"/>
</dbReference>
<keyword evidence="1" id="KW-0812">Transmembrane</keyword>
<proteinExistence type="predicted"/>
<name>A0ABC8UV49_9AQUA</name>
<protein>
    <recommendedName>
        <fullName evidence="2">PGG domain-containing protein</fullName>
    </recommendedName>
</protein>
<keyword evidence="1" id="KW-1133">Transmembrane helix</keyword>
<dbReference type="Pfam" id="PF13962">
    <property type="entry name" value="PGG"/>
    <property type="match status" value="1"/>
</dbReference>
<comment type="caution">
    <text evidence="3">The sequence shown here is derived from an EMBL/GenBank/DDBJ whole genome shotgun (WGS) entry which is preliminary data.</text>
</comment>
<dbReference type="InterPro" id="IPR026961">
    <property type="entry name" value="PGG_dom"/>
</dbReference>
<evidence type="ECO:0000313" key="3">
    <source>
        <dbReference type="EMBL" id="CAK9184812.1"/>
    </source>
</evidence>
<keyword evidence="4" id="KW-1185">Reference proteome</keyword>
<dbReference type="PANTHER" id="PTHR24177">
    <property type="entry name" value="CASKIN"/>
    <property type="match status" value="1"/>
</dbReference>
<sequence length="153" mass="17605">MLPNPFSHPWHLRNIEGKAAEQLFEENHSVLREEVEKAAKHVSDNLIFVAILIGTINFAALFTVLGSFSQNTGIPMFHENYKQEMDFLLGVHRPWEIVNLLDHLFDFVPAVCVDSVGPHNDRQKELQVNKRRELQMNKGLLFVGTMDKEIRVT</sequence>
<evidence type="ECO:0000259" key="2">
    <source>
        <dbReference type="Pfam" id="PF13962"/>
    </source>
</evidence>
<dbReference type="AlphaFoldDB" id="A0ABC8UV49"/>
<feature type="domain" description="PGG" evidence="2">
    <location>
        <begin position="38"/>
        <end position="81"/>
    </location>
</feature>
<reference evidence="3 4" key="1">
    <citation type="submission" date="2024-02" db="EMBL/GenBank/DDBJ databases">
        <authorList>
            <person name="Vignale AGUSTIN F."/>
            <person name="Sosa J E."/>
            <person name="Modenutti C."/>
        </authorList>
    </citation>
    <scope>NUCLEOTIDE SEQUENCE [LARGE SCALE GENOMIC DNA]</scope>
</reference>
<feature type="transmembrane region" description="Helical" evidence="1">
    <location>
        <begin position="46"/>
        <end position="68"/>
    </location>
</feature>
<organism evidence="3 4">
    <name type="scientific">Ilex paraguariensis</name>
    <name type="common">yerba mate</name>
    <dbReference type="NCBI Taxonomy" id="185542"/>
    <lineage>
        <taxon>Eukaryota</taxon>
        <taxon>Viridiplantae</taxon>
        <taxon>Streptophyta</taxon>
        <taxon>Embryophyta</taxon>
        <taxon>Tracheophyta</taxon>
        <taxon>Spermatophyta</taxon>
        <taxon>Magnoliopsida</taxon>
        <taxon>eudicotyledons</taxon>
        <taxon>Gunneridae</taxon>
        <taxon>Pentapetalae</taxon>
        <taxon>asterids</taxon>
        <taxon>campanulids</taxon>
        <taxon>Aquifoliales</taxon>
        <taxon>Aquifoliaceae</taxon>
        <taxon>Ilex</taxon>
    </lineage>
</organism>
<dbReference type="PANTHER" id="PTHR24177:SF365">
    <property type="entry name" value="ANKYRIN REPEAT-CONTAINING PROTEIN NPR4-LIKE ISOFORM X1"/>
    <property type="match status" value="1"/>
</dbReference>
<accession>A0ABC8UV49</accession>